<feature type="compositionally biased region" description="Low complexity" evidence="1">
    <location>
        <begin position="16"/>
        <end position="32"/>
    </location>
</feature>
<protein>
    <submittedName>
        <fullName evidence="2">Uncharacterized protein</fullName>
    </submittedName>
</protein>
<reference evidence="2 3" key="1">
    <citation type="submission" date="2020-02" db="EMBL/GenBank/DDBJ databases">
        <authorList>
            <person name="Ferguson B K."/>
        </authorList>
    </citation>
    <scope>NUCLEOTIDE SEQUENCE [LARGE SCALE GENOMIC DNA]</scope>
</reference>
<dbReference type="AlphaFoldDB" id="A0A6H5ITL3"/>
<evidence type="ECO:0000313" key="2">
    <source>
        <dbReference type="EMBL" id="CAB0041702.1"/>
    </source>
</evidence>
<evidence type="ECO:0000313" key="3">
    <source>
        <dbReference type="Proteomes" id="UP000479190"/>
    </source>
</evidence>
<feature type="region of interest" description="Disordered" evidence="1">
    <location>
        <begin position="157"/>
        <end position="182"/>
    </location>
</feature>
<feature type="region of interest" description="Disordered" evidence="1">
    <location>
        <begin position="250"/>
        <end position="272"/>
    </location>
</feature>
<sequence>MVSHAGSSAIRADIQSPRIQRTGSSSSSSLVYPPRLSPRPYLTRVLASARPRGRLCRSTGRLRALRPRRAEPGRRVTFSANLGRRSWSCVSLWRCTHIAVPQTLLHQWTRGGVVSNFGAPVAHDFLDGRNHPTSTADHAELCGWAPVLSLAVIDTSSQPRLSGGPHHRHRRAPSTPRYTSRRAGPLPEWCATLGVPESPRPKRRVLSRITGDYTNLSDFQRFYISTCSGCRGAREFAPTASWLHETKAVTKDGRRRKAPRADGERQRRSSRAMMTQRNVGFSRYKMADLMTQNAKMARRQMMSVVMMLIGSFYKKNTVDVKSRPLIDKTAPPEAGSDAQAELREQLRVASDNIRENLEPNPVPGALESAAISALVSFTRGLRKEVEEIVNRQNPKSLEAAINLAIMAEAKIADRAAFDNDPPKTFQR</sequence>
<dbReference type="Proteomes" id="UP000479190">
    <property type="component" value="Unassembled WGS sequence"/>
</dbReference>
<evidence type="ECO:0000256" key="1">
    <source>
        <dbReference type="SAM" id="MobiDB-lite"/>
    </source>
</evidence>
<proteinExistence type="predicted"/>
<feature type="non-terminal residue" evidence="2">
    <location>
        <position position="427"/>
    </location>
</feature>
<organism evidence="2 3">
    <name type="scientific">Trichogramma brassicae</name>
    <dbReference type="NCBI Taxonomy" id="86971"/>
    <lineage>
        <taxon>Eukaryota</taxon>
        <taxon>Metazoa</taxon>
        <taxon>Ecdysozoa</taxon>
        <taxon>Arthropoda</taxon>
        <taxon>Hexapoda</taxon>
        <taxon>Insecta</taxon>
        <taxon>Pterygota</taxon>
        <taxon>Neoptera</taxon>
        <taxon>Endopterygota</taxon>
        <taxon>Hymenoptera</taxon>
        <taxon>Apocrita</taxon>
        <taxon>Proctotrupomorpha</taxon>
        <taxon>Chalcidoidea</taxon>
        <taxon>Trichogrammatidae</taxon>
        <taxon>Trichogramma</taxon>
    </lineage>
</organism>
<dbReference type="EMBL" id="CADCXV010001128">
    <property type="protein sequence ID" value="CAB0041702.1"/>
    <property type="molecule type" value="Genomic_DNA"/>
</dbReference>
<gene>
    <name evidence="2" type="ORF">TBRA_LOCUS13361</name>
</gene>
<accession>A0A6H5ITL3</accession>
<name>A0A6H5ITL3_9HYME</name>
<keyword evidence="3" id="KW-1185">Reference proteome</keyword>
<feature type="region of interest" description="Disordered" evidence="1">
    <location>
        <begin position="1"/>
        <end position="32"/>
    </location>
</feature>